<dbReference type="GO" id="GO:0009244">
    <property type="term" value="P:lipopolysaccharide core region biosynthetic process"/>
    <property type="evidence" value="ECO:0007669"/>
    <property type="project" value="TreeGrafter"/>
</dbReference>
<proteinExistence type="predicted"/>
<evidence type="ECO:0000256" key="2">
    <source>
        <dbReference type="ARBA" id="ARBA00022679"/>
    </source>
</evidence>
<dbReference type="Pfam" id="PF01075">
    <property type="entry name" value="Glyco_transf_9"/>
    <property type="match status" value="1"/>
</dbReference>
<dbReference type="Proteomes" id="UP000736328">
    <property type="component" value="Unassembled WGS sequence"/>
</dbReference>
<dbReference type="InterPro" id="IPR002201">
    <property type="entry name" value="Glyco_trans_9"/>
</dbReference>
<feature type="chain" id="PRO_5037990531" evidence="3">
    <location>
        <begin position="21"/>
        <end position="321"/>
    </location>
</feature>
<evidence type="ECO:0000256" key="3">
    <source>
        <dbReference type="SAM" id="SignalP"/>
    </source>
</evidence>
<dbReference type="CDD" id="cd03789">
    <property type="entry name" value="GT9_LPS_heptosyltransferase"/>
    <property type="match status" value="1"/>
</dbReference>
<dbReference type="InterPro" id="IPR051199">
    <property type="entry name" value="LPS_LOS_Heptosyltrfase"/>
</dbReference>
<evidence type="ECO:0000313" key="4">
    <source>
        <dbReference type="EMBL" id="MBI4727086.1"/>
    </source>
</evidence>
<keyword evidence="2" id="KW-0808">Transferase</keyword>
<evidence type="ECO:0000313" key="5">
    <source>
        <dbReference type="Proteomes" id="UP000736328"/>
    </source>
</evidence>
<accession>A0A933ML46</accession>
<sequence length="321" mass="35679">MKKYLLIRLGAIGDIVLATAAIEAIAQAEPDSQIDFICKARFAGLLKGHSKLANIYGFDETGRHKGLRGLLLFIHELSTKKYNFVIDLQNNPRSRMVTMCLNGGKKIHWPKDTWRRRMLVWGHGQGKTYKTVIQRYLSAVEKAGIKEPEARPKLYPMADPSIKLPQGEFIAIAPGAHWSTKRWTGYSELVTKLKTVNYEIVIVGDNDDKDVADNIIKVSRTRGTDLCGQLDLAQLAYVLSKAKLLVTNDTGAMHIAEAAGTSALAIFGPTVKQFGFAPWRKESRVIETDLDCRPCSLHGSNKCPKGKGHLKCMKFITAEQV</sequence>
<dbReference type="PANTHER" id="PTHR30160">
    <property type="entry name" value="TETRAACYLDISACCHARIDE 4'-KINASE-RELATED"/>
    <property type="match status" value="1"/>
</dbReference>
<dbReference type="GO" id="GO:0008713">
    <property type="term" value="F:ADP-heptose-lipopolysaccharide heptosyltransferase activity"/>
    <property type="evidence" value="ECO:0007669"/>
    <property type="project" value="TreeGrafter"/>
</dbReference>
<keyword evidence="3" id="KW-0732">Signal</keyword>
<comment type="caution">
    <text evidence="4">The sequence shown here is derived from an EMBL/GenBank/DDBJ whole genome shotgun (WGS) entry which is preliminary data.</text>
</comment>
<dbReference type="PANTHER" id="PTHR30160:SF1">
    <property type="entry name" value="LIPOPOLYSACCHARIDE 1,2-N-ACETYLGLUCOSAMINETRANSFERASE-RELATED"/>
    <property type="match status" value="1"/>
</dbReference>
<dbReference type="Gene3D" id="3.40.50.2000">
    <property type="entry name" value="Glycogen Phosphorylase B"/>
    <property type="match status" value="2"/>
</dbReference>
<protein>
    <submittedName>
        <fullName evidence="4">Glycosyltransferase family 9 protein</fullName>
    </submittedName>
</protein>
<reference evidence="4" key="1">
    <citation type="submission" date="2020-07" db="EMBL/GenBank/DDBJ databases">
        <title>Huge and variable diversity of episymbiotic CPR bacteria and DPANN archaea in groundwater ecosystems.</title>
        <authorList>
            <person name="He C.Y."/>
            <person name="Keren R."/>
            <person name="Whittaker M."/>
            <person name="Farag I.F."/>
            <person name="Doudna J."/>
            <person name="Cate J.H.D."/>
            <person name="Banfield J.F."/>
        </authorList>
    </citation>
    <scope>NUCLEOTIDE SEQUENCE</scope>
    <source>
        <strain evidence="4">NC_groundwater_1520_Pr4_B-0.1um_53_5</strain>
    </source>
</reference>
<dbReference type="EMBL" id="JACQXR010000100">
    <property type="protein sequence ID" value="MBI4727086.1"/>
    <property type="molecule type" value="Genomic_DNA"/>
</dbReference>
<dbReference type="SUPFAM" id="SSF53756">
    <property type="entry name" value="UDP-Glycosyltransferase/glycogen phosphorylase"/>
    <property type="match status" value="1"/>
</dbReference>
<dbReference type="AlphaFoldDB" id="A0A933ML46"/>
<organism evidence="4 5">
    <name type="scientific">candidate division TA06 bacterium</name>
    <dbReference type="NCBI Taxonomy" id="2250710"/>
    <lineage>
        <taxon>Bacteria</taxon>
        <taxon>Bacteria division TA06</taxon>
    </lineage>
</organism>
<name>A0A933ML46_UNCT6</name>
<dbReference type="GO" id="GO:0005829">
    <property type="term" value="C:cytosol"/>
    <property type="evidence" value="ECO:0007669"/>
    <property type="project" value="TreeGrafter"/>
</dbReference>
<evidence type="ECO:0000256" key="1">
    <source>
        <dbReference type="ARBA" id="ARBA00022676"/>
    </source>
</evidence>
<keyword evidence="1" id="KW-0328">Glycosyltransferase</keyword>
<gene>
    <name evidence="4" type="ORF">HY768_07675</name>
</gene>
<feature type="non-terminal residue" evidence="4">
    <location>
        <position position="321"/>
    </location>
</feature>
<feature type="signal peptide" evidence="3">
    <location>
        <begin position="1"/>
        <end position="20"/>
    </location>
</feature>